<dbReference type="PANTHER" id="PTHR30250:SF11">
    <property type="entry name" value="O-ANTIGEN TRANSPORTER-RELATED"/>
    <property type="match status" value="1"/>
</dbReference>
<feature type="transmembrane region" description="Helical" evidence="6">
    <location>
        <begin position="123"/>
        <end position="143"/>
    </location>
</feature>
<dbReference type="GO" id="GO:0005886">
    <property type="term" value="C:plasma membrane"/>
    <property type="evidence" value="ECO:0007669"/>
    <property type="project" value="UniProtKB-SubCell"/>
</dbReference>
<organism evidence="7 8">
    <name type="scientific">Agrobacterium tumefaciens</name>
    <dbReference type="NCBI Taxonomy" id="358"/>
    <lineage>
        <taxon>Bacteria</taxon>
        <taxon>Pseudomonadati</taxon>
        <taxon>Pseudomonadota</taxon>
        <taxon>Alphaproteobacteria</taxon>
        <taxon>Hyphomicrobiales</taxon>
        <taxon>Rhizobiaceae</taxon>
        <taxon>Rhizobium/Agrobacterium group</taxon>
        <taxon>Agrobacterium</taxon>
        <taxon>Agrobacterium tumefaciens complex</taxon>
    </lineage>
</organism>
<evidence type="ECO:0000256" key="5">
    <source>
        <dbReference type="ARBA" id="ARBA00023136"/>
    </source>
</evidence>
<dbReference type="Pfam" id="PF01943">
    <property type="entry name" value="Polysacc_synt"/>
    <property type="match status" value="1"/>
</dbReference>
<evidence type="ECO:0000313" key="8">
    <source>
        <dbReference type="Proteomes" id="UP000077098"/>
    </source>
</evidence>
<dbReference type="EMBL" id="LXPS01000033">
    <property type="protein sequence ID" value="OAE42069.1"/>
    <property type="molecule type" value="Genomic_DNA"/>
</dbReference>
<feature type="transmembrane region" description="Helical" evidence="6">
    <location>
        <begin position="75"/>
        <end position="102"/>
    </location>
</feature>
<feature type="transmembrane region" description="Helical" evidence="6">
    <location>
        <begin position="368"/>
        <end position="388"/>
    </location>
</feature>
<feature type="transmembrane region" description="Helical" evidence="6">
    <location>
        <begin position="289"/>
        <end position="317"/>
    </location>
</feature>
<dbReference type="PANTHER" id="PTHR30250">
    <property type="entry name" value="PST FAMILY PREDICTED COLANIC ACID TRANSPORTER"/>
    <property type="match status" value="1"/>
</dbReference>
<name>A0A176X4J0_AGRTU</name>
<dbReference type="InterPro" id="IPR002797">
    <property type="entry name" value="Polysacc_synth"/>
</dbReference>
<dbReference type="RefSeq" id="WP_063950089.1">
    <property type="nucleotide sequence ID" value="NZ_CP072309.1"/>
</dbReference>
<keyword evidence="4 6" id="KW-1133">Transmembrane helix</keyword>
<feature type="transmembrane region" description="Helical" evidence="6">
    <location>
        <begin position="338"/>
        <end position="362"/>
    </location>
</feature>
<feature type="transmembrane region" description="Helical" evidence="6">
    <location>
        <begin position="149"/>
        <end position="168"/>
    </location>
</feature>
<keyword evidence="3 6" id="KW-0812">Transmembrane</keyword>
<sequence>MALLSAAEKALPAGVRATLSPLLGKLAILLSGSDEVSRAQRMALVAFAVRIVSAGIAFISQIILARVMGEFEYGIFAFVWVLVILFGNLSCLGFHTTVIRFLPGYRLEGAHDKIMGLTSTARVFAMLSASVVAIIGFIFLYLFGERIAAYYLIPVSLALFTLPMVALGDVLNGTARANGWAISALSPTYIVRPLLILLFMMVAIGVGAEKTATTAMLTALLATYVTTLSHFLFMNRRLNSHFRSTMRRVYFRHWIRFAFPMFLIDGIGFLMTNSDVVIVGLYLPPDQVGIYFAAAKTIVLMQFVFFSVQAAAAPRLAALMSADDRPGLAAFSSQAARWAFWPSLAVGSVVLLAGPFLLSLFGPGFVQGYTLMFFLFAGFLAKALIGPGETLLNMAGKQKLCVVLYIIIFGCNIALNMALIPVYGLAGAAAAVAIAMCIEAVLLHIAIRRTLGIVLFAFNDIRAGQNTQKTV</sequence>
<comment type="caution">
    <text evidence="7">The sequence shown here is derived from an EMBL/GenBank/DDBJ whole genome shotgun (WGS) entry which is preliminary data.</text>
</comment>
<feature type="transmembrane region" description="Helical" evidence="6">
    <location>
        <begin position="189"/>
        <end position="208"/>
    </location>
</feature>
<feature type="transmembrane region" description="Helical" evidence="6">
    <location>
        <begin position="425"/>
        <end position="447"/>
    </location>
</feature>
<evidence type="ECO:0000256" key="4">
    <source>
        <dbReference type="ARBA" id="ARBA00022989"/>
    </source>
</evidence>
<feature type="transmembrane region" description="Helical" evidence="6">
    <location>
        <begin position="254"/>
        <end position="283"/>
    </location>
</feature>
<dbReference type="AlphaFoldDB" id="A0A176X4J0"/>
<proteinExistence type="predicted"/>
<evidence type="ECO:0000256" key="2">
    <source>
        <dbReference type="ARBA" id="ARBA00022475"/>
    </source>
</evidence>
<dbReference type="Proteomes" id="UP000077098">
    <property type="component" value="Unassembled WGS sequence"/>
</dbReference>
<accession>A0A176X4J0</accession>
<dbReference type="InterPro" id="IPR050833">
    <property type="entry name" value="Poly_Biosynth_Transport"/>
</dbReference>
<reference evidence="7 8" key="1">
    <citation type="submission" date="2016-05" db="EMBL/GenBank/DDBJ databases">
        <authorList>
            <person name="Lavstsen T."/>
            <person name="Jespersen J.S."/>
        </authorList>
    </citation>
    <scope>NUCLEOTIDE SEQUENCE [LARGE SCALE GENOMIC DNA]</scope>
    <source>
        <strain evidence="7 8">KCJ1736</strain>
    </source>
</reference>
<keyword evidence="5 6" id="KW-0472">Membrane</keyword>
<keyword evidence="2" id="KW-1003">Cell membrane</keyword>
<evidence type="ECO:0000313" key="7">
    <source>
        <dbReference type="EMBL" id="OAE42069.1"/>
    </source>
</evidence>
<evidence type="ECO:0000256" key="6">
    <source>
        <dbReference type="SAM" id="Phobius"/>
    </source>
</evidence>
<feature type="transmembrane region" description="Helical" evidence="6">
    <location>
        <begin position="214"/>
        <end position="233"/>
    </location>
</feature>
<comment type="subcellular location">
    <subcellularLocation>
        <location evidence="1">Cell membrane</location>
        <topology evidence="1">Multi-pass membrane protein</topology>
    </subcellularLocation>
</comment>
<feature type="transmembrane region" description="Helical" evidence="6">
    <location>
        <begin position="400"/>
        <end position="419"/>
    </location>
</feature>
<feature type="transmembrane region" description="Helical" evidence="6">
    <location>
        <begin position="43"/>
        <end position="63"/>
    </location>
</feature>
<gene>
    <name evidence="7" type="ORF">A7J57_02745</name>
</gene>
<evidence type="ECO:0000256" key="1">
    <source>
        <dbReference type="ARBA" id="ARBA00004651"/>
    </source>
</evidence>
<evidence type="ECO:0000256" key="3">
    <source>
        <dbReference type="ARBA" id="ARBA00022692"/>
    </source>
</evidence>
<protein>
    <submittedName>
        <fullName evidence="7">Multi antimicrobial extrusion protein MatE</fullName>
    </submittedName>
</protein>